<evidence type="ECO:0000313" key="5">
    <source>
        <dbReference type="Proteomes" id="UP000279306"/>
    </source>
</evidence>
<dbReference type="CDD" id="cd01948">
    <property type="entry name" value="EAL"/>
    <property type="match status" value="1"/>
</dbReference>
<organism evidence="4 5">
    <name type="scientific">Mycolicibacterium aurum</name>
    <name type="common">Mycobacterium aurum</name>
    <dbReference type="NCBI Taxonomy" id="1791"/>
    <lineage>
        <taxon>Bacteria</taxon>
        <taxon>Bacillati</taxon>
        <taxon>Actinomycetota</taxon>
        <taxon>Actinomycetes</taxon>
        <taxon>Mycobacteriales</taxon>
        <taxon>Mycobacteriaceae</taxon>
        <taxon>Mycolicibacterium</taxon>
    </lineage>
</organism>
<dbReference type="EMBL" id="LR134356">
    <property type="protein sequence ID" value="VEG57359.1"/>
    <property type="molecule type" value="Genomic_DNA"/>
</dbReference>
<reference evidence="4 5" key="1">
    <citation type="submission" date="2018-12" db="EMBL/GenBank/DDBJ databases">
        <authorList>
            <consortium name="Pathogen Informatics"/>
        </authorList>
    </citation>
    <scope>NUCLEOTIDE SEQUENCE [LARGE SCALE GENOMIC DNA]</scope>
    <source>
        <strain evidence="4 5">NCTC10437</strain>
    </source>
</reference>
<feature type="transmembrane region" description="Helical" evidence="1">
    <location>
        <begin position="255"/>
        <end position="273"/>
    </location>
</feature>
<dbReference type="SMART" id="SM00267">
    <property type="entry name" value="GGDEF"/>
    <property type="match status" value="1"/>
</dbReference>
<dbReference type="CDD" id="cd01949">
    <property type="entry name" value="GGDEF"/>
    <property type="match status" value="1"/>
</dbReference>
<dbReference type="InterPro" id="IPR001633">
    <property type="entry name" value="EAL_dom"/>
</dbReference>
<keyword evidence="5" id="KW-1185">Reference proteome</keyword>
<dbReference type="STRING" id="1791.GCA_001049355_05370"/>
<dbReference type="AlphaFoldDB" id="A0A3S4U0G1"/>
<dbReference type="PROSITE" id="PS50887">
    <property type="entry name" value="GGDEF"/>
    <property type="match status" value="1"/>
</dbReference>
<dbReference type="Gene3D" id="3.30.70.270">
    <property type="match status" value="1"/>
</dbReference>
<gene>
    <name evidence="4" type="primary">cph2_4</name>
    <name evidence="4" type="ORF">NCTC10437_04367</name>
</gene>
<dbReference type="Proteomes" id="UP000279306">
    <property type="component" value="Chromosome"/>
</dbReference>
<feature type="transmembrane region" description="Helical" evidence="1">
    <location>
        <begin position="119"/>
        <end position="139"/>
    </location>
</feature>
<evidence type="ECO:0000313" key="4">
    <source>
        <dbReference type="EMBL" id="VEG57359.1"/>
    </source>
</evidence>
<feature type="domain" description="GGDEF" evidence="3">
    <location>
        <begin position="340"/>
        <end position="473"/>
    </location>
</feature>
<evidence type="ECO:0000256" key="1">
    <source>
        <dbReference type="SAM" id="Phobius"/>
    </source>
</evidence>
<dbReference type="Pfam" id="PF00563">
    <property type="entry name" value="EAL"/>
    <property type="match status" value="1"/>
</dbReference>
<dbReference type="SUPFAM" id="SSF55073">
    <property type="entry name" value="Nucleotide cyclase"/>
    <property type="match status" value="1"/>
</dbReference>
<dbReference type="InterPro" id="IPR043128">
    <property type="entry name" value="Rev_trsase/Diguanyl_cyclase"/>
</dbReference>
<evidence type="ECO:0000259" key="3">
    <source>
        <dbReference type="PROSITE" id="PS50887"/>
    </source>
</evidence>
<keyword evidence="1" id="KW-1133">Transmembrane helix</keyword>
<feature type="transmembrane region" description="Helical" evidence="1">
    <location>
        <begin position="151"/>
        <end position="175"/>
    </location>
</feature>
<proteinExistence type="predicted"/>
<dbReference type="PANTHER" id="PTHR33121:SF70">
    <property type="entry name" value="SIGNALING PROTEIN YKOW"/>
    <property type="match status" value="1"/>
</dbReference>
<dbReference type="GO" id="GO:0071111">
    <property type="term" value="F:cyclic-guanylate-specific phosphodiesterase activity"/>
    <property type="evidence" value="ECO:0007669"/>
    <property type="project" value="InterPro"/>
</dbReference>
<keyword evidence="1" id="KW-0812">Transmembrane</keyword>
<dbReference type="Gene3D" id="3.20.20.450">
    <property type="entry name" value="EAL domain"/>
    <property type="match status" value="1"/>
</dbReference>
<feature type="transmembrane region" description="Helical" evidence="1">
    <location>
        <begin position="89"/>
        <end position="107"/>
    </location>
</feature>
<dbReference type="PANTHER" id="PTHR33121">
    <property type="entry name" value="CYCLIC DI-GMP PHOSPHODIESTERASE PDEF"/>
    <property type="match status" value="1"/>
</dbReference>
<sequence length="755" mass="81285">MVTVGLAVLLIVDDGRPVVPVIDDLTILGLSTYTAACAALAARSAAGRIRIAWATMAVAVGAWAVADLIWFVCEYVLYVAPFPSPADLFYLASTVLAVPAVLAMAPFSDGSKRQTQLRIALDGITVALCTFLLAWLLALNHVYDTYRDDKFAMGLALLYPTADMVVLAVAVAVLARVEARQRGVVGLLVVAFVMMTITDSAFAYAVAEGSYDEASLIDIGWAVSLVLICAAALMSRRMPPPRTQTRSAPSNTALWAPYVPLLLAGTIGPPVIMAGLEQFVIPVIVVAVCLRQAVAAWENREWQRAADERALRDPLTGLANQNLFGDRLRHAMMLRTPYDRPVMVVELDLDDFKFVNDSVGHPAADELLKHAGERITACVRPGDTVGRLGGDEFGLLMEGDPDDSRRVLERVVATFDEPFTVDGQEVSIRVSVGVAVASPADLDVTAETLVKRAEMAVHAAKRSRSVRIRTFDAEIASAETDAVDTADVGTGRVPTAGAAKVRLLGELRRAIDNGDLRLVYQPKVDLHTGRVVGVEGLLRWPHPHLGLLSPDAFMPLIREHRLMQPVTDLVIVKVLDDAARWAAAGVQMPVAINLFAPSLHDTRLPAALRAASDARRLPPDLLTVEITEDLVLDDLDLVIGVLAQLREHEIRVAIDDFGSGYSALSYLRDLVIDEIKLDRPFIASVTTDHRAAAVVRAVIDLSHGLGMTVVAEGIEDSATACWLRDTGCDVGQGYLFGRPIEAAAVPELATVVSIV</sequence>
<dbReference type="InterPro" id="IPR050706">
    <property type="entry name" value="Cyclic-di-GMP_PDE-like"/>
</dbReference>
<name>A0A3S4U0G1_MYCAU</name>
<feature type="transmembrane region" description="Helical" evidence="1">
    <location>
        <begin position="54"/>
        <end position="77"/>
    </location>
</feature>
<feature type="transmembrane region" description="Helical" evidence="1">
    <location>
        <begin position="219"/>
        <end position="235"/>
    </location>
</feature>
<dbReference type="KEGG" id="mauu:NCTC10437_04367"/>
<evidence type="ECO:0000259" key="2">
    <source>
        <dbReference type="PROSITE" id="PS50883"/>
    </source>
</evidence>
<feature type="domain" description="EAL" evidence="2">
    <location>
        <begin position="500"/>
        <end position="753"/>
    </location>
</feature>
<accession>A0A3S4U0G1</accession>
<protein>
    <submittedName>
        <fullName evidence="4">Diguanylate cyclase/phosphodiesterase</fullName>
    </submittedName>
</protein>
<dbReference type="PROSITE" id="PS50883">
    <property type="entry name" value="EAL"/>
    <property type="match status" value="1"/>
</dbReference>
<dbReference type="InterPro" id="IPR000160">
    <property type="entry name" value="GGDEF_dom"/>
</dbReference>
<dbReference type="SMART" id="SM00052">
    <property type="entry name" value="EAL"/>
    <property type="match status" value="1"/>
</dbReference>
<feature type="transmembrane region" description="Helical" evidence="1">
    <location>
        <begin position="187"/>
        <end position="207"/>
    </location>
</feature>
<dbReference type="InterPro" id="IPR035919">
    <property type="entry name" value="EAL_sf"/>
</dbReference>
<feature type="transmembrane region" description="Helical" evidence="1">
    <location>
        <begin position="25"/>
        <end position="42"/>
    </location>
</feature>
<dbReference type="Pfam" id="PF00990">
    <property type="entry name" value="GGDEF"/>
    <property type="match status" value="1"/>
</dbReference>
<dbReference type="SUPFAM" id="SSF141868">
    <property type="entry name" value="EAL domain-like"/>
    <property type="match status" value="1"/>
</dbReference>
<dbReference type="NCBIfam" id="TIGR00254">
    <property type="entry name" value="GGDEF"/>
    <property type="match status" value="1"/>
</dbReference>
<keyword evidence="1" id="KW-0472">Membrane</keyword>
<dbReference type="InterPro" id="IPR029787">
    <property type="entry name" value="Nucleotide_cyclase"/>
</dbReference>